<proteinExistence type="predicted"/>
<dbReference type="InterPro" id="IPR018253">
    <property type="entry name" value="DnaJ_domain_CS"/>
</dbReference>
<sequence>MWRPIDRRDSSADDFMKIRDAYSTLSDPEKRADYDRRNFRLHRPITMSQSTYSGYTRRKWETDQCW</sequence>
<dbReference type="EMBL" id="JARAOO010000010">
    <property type="protein sequence ID" value="KAJ7953128.1"/>
    <property type="molecule type" value="Genomic_DNA"/>
</dbReference>
<dbReference type="Gene3D" id="1.10.287.110">
    <property type="entry name" value="DnaJ domain"/>
    <property type="match status" value="1"/>
</dbReference>
<comment type="caution">
    <text evidence="2">The sequence shown here is derived from an EMBL/GenBank/DDBJ whole genome shotgun (WGS) entry which is preliminary data.</text>
</comment>
<dbReference type="PANTHER" id="PTHR45432">
    <property type="entry name" value="CHAPERONE PROTEIN DNAJ 11, CHLOROPLASTIC-LIKE"/>
    <property type="match status" value="1"/>
</dbReference>
<dbReference type="AlphaFoldDB" id="A0AAD7PEY7"/>
<gene>
    <name evidence="2" type="ORF">O6P43_024873</name>
</gene>
<accession>A0AAD7PEY7</accession>
<dbReference type="Proteomes" id="UP001163823">
    <property type="component" value="Chromosome 10"/>
</dbReference>
<name>A0AAD7PEY7_QUISA</name>
<organism evidence="2 3">
    <name type="scientific">Quillaja saponaria</name>
    <name type="common">Soap bark tree</name>
    <dbReference type="NCBI Taxonomy" id="32244"/>
    <lineage>
        <taxon>Eukaryota</taxon>
        <taxon>Viridiplantae</taxon>
        <taxon>Streptophyta</taxon>
        <taxon>Embryophyta</taxon>
        <taxon>Tracheophyta</taxon>
        <taxon>Spermatophyta</taxon>
        <taxon>Magnoliopsida</taxon>
        <taxon>eudicotyledons</taxon>
        <taxon>Gunneridae</taxon>
        <taxon>Pentapetalae</taxon>
        <taxon>rosids</taxon>
        <taxon>fabids</taxon>
        <taxon>Fabales</taxon>
        <taxon>Quillajaceae</taxon>
        <taxon>Quillaja</taxon>
    </lineage>
</organism>
<dbReference type="KEGG" id="qsa:O6P43_024873"/>
<reference evidence="2" key="1">
    <citation type="journal article" date="2023" name="Science">
        <title>Elucidation of the pathway for biosynthesis of saponin adjuvants from the soapbark tree.</title>
        <authorList>
            <person name="Reed J."/>
            <person name="Orme A."/>
            <person name="El-Demerdash A."/>
            <person name="Owen C."/>
            <person name="Martin L.B.B."/>
            <person name="Misra R.C."/>
            <person name="Kikuchi S."/>
            <person name="Rejzek M."/>
            <person name="Martin A.C."/>
            <person name="Harkess A."/>
            <person name="Leebens-Mack J."/>
            <person name="Louveau T."/>
            <person name="Stephenson M.J."/>
            <person name="Osbourn A."/>
        </authorList>
    </citation>
    <scope>NUCLEOTIDE SEQUENCE</scope>
    <source>
        <strain evidence="2">S10</strain>
    </source>
</reference>
<evidence type="ECO:0000259" key="1">
    <source>
        <dbReference type="Pfam" id="PF00226"/>
    </source>
</evidence>
<evidence type="ECO:0000313" key="3">
    <source>
        <dbReference type="Proteomes" id="UP001163823"/>
    </source>
</evidence>
<protein>
    <submittedName>
        <fullName evidence="2">Chaperone protein dnaJ 11, chloroplastic</fullName>
    </submittedName>
</protein>
<dbReference type="PANTHER" id="PTHR45432:SF2">
    <property type="entry name" value="CHAPERONE PROTEIN DNAJ 11, CHLOROPLASTIC"/>
    <property type="match status" value="1"/>
</dbReference>
<dbReference type="InterPro" id="IPR001623">
    <property type="entry name" value="DnaJ_domain"/>
</dbReference>
<dbReference type="SUPFAM" id="SSF46565">
    <property type="entry name" value="Chaperone J-domain"/>
    <property type="match status" value="1"/>
</dbReference>
<evidence type="ECO:0000313" key="2">
    <source>
        <dbReference type="EMBL" id="KAJ7953128.1"/>
    </source>
</evidence>
<keyword evidence="3" id="KW-1185">Reference proteome</keyword>
<feature type="domain" description="J" evidence="1">
    <location>
        <begin position="10"/>
        <end position="35"/>
    </location>
</feature>
<dbReference type="InterPro" id="IPR036869">
    <property type="entry name" value="J_dom_sf"/>
</dbReference>
<dbReference type="PROSITE" id="PS00636">
    <property type="entry name" value="DNAJ_1"/>
    <property type="match status" value="1"/>
</dbReference>
<dbReference type="Pfam" id="PF00226">
    <property type="entry name" value="DnaJ"/>
    <property type="match status" value="1"/>
</dbReference>